<keyword evidence="6" id="KW-0547">Nucleotide-binding</keyword>
<dbReference type="UniPathway" id="UPA00074">
    <property type="reaction ID" value="UER00129"/>
</dbReference>
<dbReference type="GO" id="GO:0004637">
    <property type="term" value="F:phosphoribosylamine-glycine ligase activity"/>
    <property type="evidence" value="ECO:0007669"/>
    <property type="project" value="TreeGrafter"/>
</dbReference>
<dbReference type="GO" id="GO:0004641">
    <property type="term" value="F:phosphoribosylformylglycinamidine cyclo-ligase activity"/>
    <property type="evidence" value="ECO:0007669"/>
    <property type="project" value="UniProtKB-EC"/>
</dbReference>
<comment type="pathway">
    <text evidence="1">Purine metabolism; IMP biosynthesis via de novo pathway; 5-amino-1-(5-phospho-D-ribosyl)imidazole from N(2)-formyl-N(1)-(5-phospho-D-ribosyl)glycinamide: step 2/2.</text>
</comment>
<evidence type="ECO:0000256" key="10">
    <source>
        <dbReference type="ARBA" id="ARBA00033093"/>
    </source>
</evidence>
<evidence type="ECO:0000256" key="11">
    <source>
        <dbReference type="ARBA" id="ARBA00049057"/>
    </source>
</evidence>
<evidence type="ECO:0000256" key="5">
    <source>
        <dbReference type="ARBA" id="ARBA00022598"/>
    </source>
</evidence>
<dbReference type="Gene3D" id="3.30.1330.10">
    <property type="entry name" value="PurM-like, N-terminal domain"/>
    <property type="match status" value="1"/>
</dbReference>
<dbReference type="InterPro" id="IPR004733">
    <property type="entry name" value="PurM_cligase"/>
</dbReference>
<evidence type="ECO:0000256" key="4">
    <source>
        <dbReference type="ARBA" id="ARBA00020367"/>
    </source>
</evidence>
<feature type="domain" description="PurM-like C-terminal" evidence="13">
    <location>
        <begin position="176"/>
        <end position="335"/>
    </location>
</feature>
<dbReference type="InterPro" id="IPR010918">
    <property type="entry name" value="PurM-like_C_dom"/>
</dbReference>
<dbReference type="SUPFAM" id="SSF56042">
    <property type="entry name" value="PurM C-terminal domain-like"/>
    <property type="match status" value="1"/>
</dbReference>
<dbReference type="Proteomes" id="UP000176299">
    <property type="component" value="Unassembled WGS sequence"/>
</dbReference>
<dbReference type="Pfam" id="PF02769">
    <property type="entry name" value="AIRS_C"/>
    <property type="match status" value="1"/>
</dbReference>
<name>A0A1G1W1W4_9BACT</name>
<dbReference type="InterPro" id="IPR036676">
    <property type="entry name" value="PurM-like_C_sf"/>
</dbReference>
<gene>
    <name evidence="14" type="ORF">A2113_03615</name>
</gene>
<dbReference type="NCBIfam" id="TIGR00878">
    <property type="entry name" value="purM"/>
    <property type="match status" value="1"/>
</dbReference>
<protein>
    <recommendedName>
        <fullName evidence="4">Phosphoribosylformylglycinamidine cyclo-ligase</fullName>
        <ecNumber evidence="3">6.3.3.1</ecNumber>
    </recommendedName>
    <alternativeName>
        <fullName evidence="9">AIR synthase</fullName>
    </alternativeName>
    <alternativeName>
        <fullName evidence="10">AIRS</fullName>
    </alternativeName>
    <alternativeName>
        <fullName evidence="8">Phosphoribosyl-aminoimidazole synthetase</fullName>
    </alternativeName>
</protein>
<evidence type="ECO:0000256" key="2">
    <source>
        <dbReference type="ARBA" id="ARBA00010280"/>
    </source>
</evidence>
<dbReference type="PANTHER" id="PTHR10520">
    <property type="entry name" value="TRIFUNCTIONAL PURINE BIOSYNTHETIC PROTEIN ADENOSINE-3-RELATED"/>
    <property type="match status" value="1"/>
</dbReference>
<dbReference type="Pfam" id="PF00586">
    <property type="entry name" value="AIRS"/>
    <property type="match status" value="1"/>
</dbReference>
<dbReference type="GO" id="GO:0006189">
    <property type="term" value="P:'de novo' IMP biosynthetic process"/>
    <property type="evidence" value="ECO:0007669"/>
    <property type="project" value="UniProtKB-UniPathway"/>
</dbReference>
<sequence>MKGSTYEDAGVNIARGDAASADAFRQMQQTFDETVVVDTGLPAIQLIKALRLPGRPRLHATVDGVGTKLLYAAACGIHDTVGIDLVAMCVDDHARYNIYPICFAAYRGTNTIDETVFSSVTKGVVEGCKRAGVPYIAGETAEMPGFYAGSHYELVGVSVGVYEEGALRHGQDTRLGDLLVALPSFGGGSNGFSLMRHVFPPEKVAARESAVGPEEILKPAPIFTRPVLKANRTYKTIRGWAHITGGGLGERGKLASLLPSGFCARLDRKSWQVPPLFQKVQEAGSISDEEMFSTFNMGLMMIAPVQKRQAAQVVRFFESLGISAAVVGRVEEQTGVNKIEVV</sequence>
<organism evidence="14 15">
    <name type="scientific">Candidatus Woykebacteria bacterium GWA1_44_8</name>
    <dbReference type="NCBI Taxonomy" id="1802591"/>
    <lineage>
        <taxon>Bacteria</taxon>
        <taxon>Candidatus Woykeibacteriota</taxon>
    </lineage>
</organism>
<dbReference type="InterPro" id="IPR036921">
    <property type="entry name" value="PurM-like_N_sf"/>
</dbReference>
<dbReference type="Gene3D" id="3.90.650.10">
    <property type="entry name" value="PurM-like C-terminal domain"/>
    <property type="match status" value="1"/>
</dbReference>
<evidence type="ECO:0000256" key="3">
    <source>
        <dbReference type="ARBA" id="ARBA00013047"/>
    </source>
</evidence>
<dbReference type="CDD" id="cd02196">
    <property type="entry name" value="PurM"/>
    <property type="match status" value="1"/>
</dbReference>
<dbReference type="GO" id="GO:0005829">
    <property type="term" value="C:cytosol"/>
    <property type="evidence" value="ECO:0007669"/>
    <property type="project" value="TreeGrafter"/>
</dbReference>
<dbReference type="STRING" id="1802591.A2113_03615"/>
<dbReference type="GO" id="GO:0046084">
    <property type="term" value="P:adenine biosynthetic process"/>
    <property type="evidence" value="ECO:0007669"/>
    <property type="project" value="TreeGrafter"/>
</dbReference>
<reference evidence="14 15" key="1">
    <citation type="journal article" date="2016" name="Nat. Commun.">
        <title>Thousands of microbial genomes shed light on interconnected biogeochemical processes in an aquifer system.</title>
        <authorList>
            <person name="Anantharaman K."/>
            <person name="Brown C.T."/>
            <person name="Hug L.A."/>
            <person name="Sharon I."/>
            <person name="Castelle C.J."/>
            <person name="Probst A.J."/>
            <person name="Thomas B.C."/>
            <person name="Singh A."/>
            <person name="Wilkins M.J."/>
            <person name="Karaoz U."/>
            <person name="Brodie E.L."/>
            <person name="Williams K.H."/>
            <person name="Hubbard S.S."/>
            <person name="Banfield J.F."/>
        </authorList>
    </citation>
    <scope>NUCLEOTIDE SEQUENCE [LARGE SCALE GENOMIC DNA]</scope>
</reference>
<evidence type="ECO:0000259" key="13">
    <source>
        <dbReference type="Pfam" id="PF02769"/>
    </source>
</evidence>
<dbReference type="EC" id="6.3.3.1" evidence="3"/>
<evidence type="ECO:0000256" key="1">
    <source>
        <dbReference type="ARBA" id="ARBA00004686"/>
    </source>
</evidence>
<dbReference type="SUPFAM" id="SSF55326">
    <property type="entry name" value="PurM N-terminal domain-like"/>
    <property type="match status" value="1"/>
</dbReference>
<dbReference type="AlphaFoldDB" id="A0A1G1W1W4"/>
<dbReference type="InterPro" id="IPR016188">
    <property type="entry name" value="PurM-like_N"/>
</dbReference>
<dbReference type="EMBL" id="MHCN01000011">
    <property type="protein sequence ID" value="OGY21623.1"/>
    <property type="molecule type" value="Genomic_DNA"/>
</dbReference>
<evidence type="ECO:0000313" key="14">
    <source>
        <dbReference type="EMBL" id="OGY21623.1"/>
    </source>
</evidence>
<comment type="similarity">
    <text evidence="2">Belongs to the AIR synthase family.</text>
</comment>
<keyword evidence="5 14" id="KW-0436">Ligase</keyword>
<evidence type="ECO:0000256" key="9">
    <source>
        <dbReference type="ARBA" id="ARBA00032931"/>
    </source>
</evidence>
<proteinExistence type="inferred from homology"/>
<evidence type="ECO:0000259" key="12">
    <source>
        <dbReference type="Pfam" id="PF00586"/>
    </source>
</evidence>
<evidence type="ECO:0000256" key="8">
    <source>
        <dbReference type="ARBA" id="ARBA00031908"/>
    </source>
</evidence>
<accession>A0A1G1W1W4</accession>
<comment type="catalytic activity">
    <reaction evidence="11">
        <text>2-formamido-N(1)-(5-O-phospho-beta-D-ribosyl)acetamidine + ATP = 5-amino-1-(5-phospho-beta-D-ribosyl)imidazole + ADP + phosphate + H(+)</text>
        <dbReference type="Rhea" id="RHEA:23032"/>
        <dbReference type="ChEBI" id="CHEBI:15378"/>
        <dbReference type="ChEBI" id="CHEBI:30616"/>
        <dbReference type="ChEBI" id="CHEBI:43474"/>
        <dbReference type="ChEBI" id="CHEBI:137981"/>
        <dbReference type="ChEBI" id="CHEBI:147287"/>
        <dbReference type="ChEBI" id="CHEBI:456216"/>
        <dbReference type="EC" id="6.3.3.1"/>
    </reaction>
</comment>
<evidence type="ECO:0000256" key="7">
    <source>
        <dbReference type="ARBA" id="ARBA00022840"/>
    </source>
</evidence>
<dbReference type="GO" id="GO:0005524">
    <property type="term" value="F:ATP binding"/>
    <property type="evidence" value="ECO:0007669"/>
    <property type="project" value="UniProtKB-KW"/>
</dbReference>
<keyword evidence="7" id="KW-0067">ATP-binding</keyword>
<dbReference type="PANTHER" id="PTHR10520:SF12">
    <property type="entry name" value="TRIFUNCTIONAL PURINE BIOSYNTHETIC PROTEIN ADENOSINE-3"/>
    <property type="match status" value="1"/>
</dbReference>
<comment type="caution">
    <text evidence="14">The sequence shown here is derived from an EMBL/GenBank/DDBJ whole genome shotgun (WGS) entry which is preliminary data.</text>
</comment>
<evidence type="ECO:0000313" key="15">
    <source>
        <dbReference type="Proteomes" id="UP000176299"/>
    </source>
</evidence>
<feature type="domain" description="PurM-like N-terminal" evidence="12">
    <location>
        <begin position="50"/>
        <end position="159"/>
    </location>
</feature>
<evidence type="ECO:0000256" key="6">
    <source>
        <dbReference type="ARBA" id="ARBA00022741"/>
    </source>
</evidence>